<name>A0AA49EFD4_9NIDO</name>
<keyword evidence="4 6" id="KW-1133">Transmembrane helix</keyword>
<dbReference type="GO" id="GO:0016020">
    <property type="term" value="C:membrane"/>
    <property type="evidence" value="ECO:0007669"/>
    <property type="project" value="UniProtKB-UniRule"/>
</dbReference>
<keyword evidence="2 6" id="KW-0812">Transmembrane</keyword>
<dbReference type="PROSITE" id="PS51967">
    <property type="entry name" value="COV_VIROPORIN_3A_CD"/>
    <property type="match status" value="1"/>
</dbReference>
<feature type="transmembrane region" description="Helical" evidence="7">
    <location>
        <begin position="60"/>
        <end position="77"/>
    </location>
</feature>
<evidence type="ECO:0000259" key="8">
    <source>
        <dbReference type="PROSITE" id="PS51966"/>
    </source>
</evidence>
<keyword evidence="5 6" id="KW-0472">Membrane</keyword>
<dbReference type="GO" id="GO:0033644">
    <property type="term" value="C:host cell membrane"/>
    <property type="evidence" value="ECO:0007669"/>
    <property type="project" value="UniProtKB-SubCell"/>
</dbReference>
<evidence type="ECO:0000256" key="1">
    <source>
        <dbReference type="ARBA" id="ARBA00004301"/>
    </source>
</evidence>
<gene>
    <name evidence="10" type="primary">ORF3</name>
</gene>
<feature type="domain" description="CoV 3a-like viroporin TM" evidence="8">
    <location>
        <begin position="25"/>
        <end position="115"/>
    </location>
</feature>
<evidence type="ECO:0000256" key="6">
    <source>
        <dbReference type="PROSITE-ProRule" id="PRU01311"/>
    </source>
</evidence>
<dbReference type="PROSITE" id="PS51966">
    <property type="entry name" value="COV_VIROPORIN_3A_TM"/>
    <property type="match status" value="1"/>
</dbReference>
<protein>
    <submittedName>
        <fullName evidence="10">ORF3 protein</fullName>
    </submittedName>
</protein>
<dbReference type="InterPro" id="IPR004293">
    <property type="entry name" value="Coronavirus_Orf3a/b"/>
</dbReference>
<evidence type="ECO:0000259" key="9">
    <source>
        <dbReference type="PROSITE" id="PS51967"/>
    </source>
</evidence>
<proteinExistence type="predicted"/>
<evidence type="ECO:0000313" key="10">
    <source>
        <dbReference type="EMBL" id="WCC62311.1"/>
    </source>
</evidence>
<evidence type="ECO:0000256" key="5">
    <source>
        <dbReference type="ARBA" id="ARBA00023136"/>
    </source>
</evidence>
<reference evidence="10" key="1">
    <citation type="submission" date="2023-01" db="EMBL/GenBank/DDBJ databases">
        <title>Panoramic Analysis of Coronaviruses Carried by Representative Bat Species in Southern China to Better Understand the Coronavirus Sphere.</title>
        <authorList>
            <person name="Han Y."/>
            <person name="Xu P."/>
            <person name="Wang Y."/>
            <person name="Zhao W."/>
            <person name="Wang J."/>
            <person name="Jin Q."/>
            <person name="Wu Z."/>
        </authorList>
    </citation>
    <scope>NUCLEOTIDE SEQUENCE</scope>
    <source>
        <strain evidence="10">BtPa-AlphaCoV/GD2016-Q106</strain>
    </source>
</reference>
<organism evidence="10">
    <name type="scientific">Bat Coronavirus PaGD16</name>
    <dbReference type="NCBI Taxonomy" id="3018867"/>
    <lineage>
        <taxon>Viruses</taxon>
        <taxon>Riboviria</taxon>
        <taxon>Orthornavirae</taxon>
        <taxon>Pisuviricota</taxon>
        <taxon>Pisoniviricetes</taxon>
        <taxon>Nidovirales</taxon>
        <taxon>Cornidovirineae</taxon>
        <taxon>Coronaviridae</taxon>
        <taxon>Orthocoronavirinae</taxon>
    </lineage>
</organism>
<sequence length="204" mass="23366">MLGLFQLTISHETLVAPIHSVSRPNSVPILHFNLGIDYLFSSVFVYYFATYCGSSFKTNVILLIARLLVLFVYAPLLFYTGAYIDGCIIAILLLCRHVYVAYYCIRFRSFNFLLLNSSTLAWIFGKCWYTQFQSYVCLRGGDSYVKFGPHFVPFVSDENLYIAVRGRTQLDSPLVRRVELINGDFLYIFAKEPVVSVVNVFHSN</sequence>
<evidence type="ECO:0000256" key="7">
    <source>
        <dbReference type="SAM" id="Phobius"/>
    </source>
</evidence>
<dbReference type="EMBL" id="OQ175126">
    <property type="protein sequence ID" value="WCC62311.1"/>
    <property type="molecule type" value="Genomic_RNA"/>
</dbReference>
<evidence type="ECO:0000256" key="3">
    <source>
        <dbReference type="ARBA" id="ARBA00022870"/>
    </source>
</evidence>
<feature type="domain" description="CoV 3a-like viroporin CD" evidence="9">
    <location>
        <begin position="119"/>
        <end position="194"/>
    </location>
</feature>
<comment type="subcellular location">
    <subcellularLocation>
        <location evidence="1">Host membrane</location>
        <topology evidence="1">Multi-pass membrane protein</topology>
    </subcellularLocation>
</comment>
<dbReference type="Pfam" id="PF03053">
    <property type="entry name" value="Corona_NS3b"/>
    <property type="match status" value="1"/>
</dbReference>
<evidence type="ECO:0000256" key="2">
    <source>
        <dbReference type="ARBA" id="ARBA00022692"/>
    </source>
</evidence>
<dbReference type="InterPro" id="IPR046445">
    <property type="entry name" value="a/bCoV_VIROPORIN_3A-like_TM"/>
</dbReference>
<feature type="transmembrane region" description="Helical" evidence="7">
    <location>
        <begin position="29"/>
        <end position="48"/>
    </location>
</feature>
<accession>A0AA49EFD4</accession>
<dbReference type="InterPro" id="IPR046446">
    <property type="entry name" value="a/bCoV_VIROPORIN_3A-like_CD"/>
</dbReference>
<evidence type="ECO:0000256" key="4">
    <source>
        <dbReference type="ARBA" id="ARBA00022989"/>
    </source>
</evidence>
<feature type="transmembrane region" description="Helical" evidence="7">
    <location>
        <begin position="83"/>
        <end position="105"/>
    </location>
</feature>
<keyword evidence="3 6" id="KW-1043">Host membrane</keyword>